<keyword evidence="4" id="KW-1185">Reference proteome</keyword>
<dbReference type="Proteomes" id="UP000677457">
    <property type="component" value="Unassembled WGS sequence"/>
</dbReference>
<dbReference type="Proteomes" id="UP000315983">
    <property type="component" value="Unassembled WGS sequence"/>
</dbReference>
<accession>A0A542XRM4</accession>
<protein>
    <submittedName>
        <fullName evidence="2">Uncharacterized protein</fullName>
    </submittedName>
</protein>
<sequence>MNQADPLTERQEYLIGGFAELSCARCAALVRVRKSSPQQTSVQWTTRSARQCPTLTADARPHPLVPTCPDLRTSIQWAVRTGRLEVP</sequence>
<comment type="caution">
    <text evidence="2">The sequence shown here is derived from an EMBL/GenBank/DDBJ whole genome shotgun (WGS) entry which is preliminary data.</text>
</comment>
<dbReference type="GeneID" id="93772691"/>
<evidence type="ECO:0000313" key="1">
    <source>
        <dbReference type="EMBL" id="GIM85553.1"/>
    </source>
</evidence>
<name>A0A542XRM4_SALAC</name>
<dbReference type="EMBL" id="BOQM01000015">
    <property type="protein sequence ID" value="GIM85553.1"/>
    <property type="molecule type" value="Genomic_DNA"/>
</dbReference>
<evidence type="ECO:0000313" key="4">
    <source>
        <dbReference type="Proteomes" id="UP000677457"/>
    </source>
</evidence>
<evidence type="ECO:0000313" key="3">
    <source>
        <dbReference type="Proteomes" id="UP000315983"/>
    </source>
</evidence>
<proteinExistence type="predicted"/>
<evidence type="ECO:0000313" key="2">
    <source>
        <dbReference type="EMBL" id="TQL38303.1"/>
    </source>
</evidence>
<gene>
    <name evidence="2" type="ORF">FB564_3500</name>
    <name evidence="1" type="ORF">Sar04_23090</name>
</gene>
<dbReference type="EMBL" id="VFOL01000001">
    <property type="protein sequence ID" value="TQL38303.1"/>
    <property type="molecule type" value="Genomic_DNA"/>
</dbReference>
<dbReference type="AlphaFoldDB" id="A0A542XRM4"/>
<reference evidence="2 3" key="1">
    <citation type="submission" date="2019-06" db="EMBL/GenBank/DDBJ databases">
        <title>Sequencing the genomes of 1000 actinobacteria strains.</title>
        <authorList>
            <person name="Klenk H.-P."/>
        </authorList>
    </citation>
    <scope>NUCLEOTIDE SEQUENCE [LARGE SCALE GENOMIC DNA]</scope>
    <source>
        <strain evidence="2 3">DSM 44819</strain>
    </source>
</reference>
<reference evidence="1 4" key="2">
    <citation type="submission" date="2021-03" db="EMBL/GenBank/DDBJ databases">
        <title>Whole genome shotgun sequence of Salinispora arenicola NBRC 105043.</title>
        <authorList>
            <person name="Komaki H."/>
            <person name="Tamura T."/>
        </authorList>
    </citation>
    <scope>NUCLEOTIDE SEQUENCE [LARGE SCALE GENOMIC DNA]</scope>
    <source>
        <strain evidence="1 4">NBRC 105043</strain>
    </source>
</reference>
<dbReference type="RefSeq" id="WP_016812662.1">
    <property type="nucleotide sequence ID" value="NZ_BOQM01000015.1"/>
</dbReference>
<organism evidence="2 3">
    <name type="scientific">Salinispora arenicola</name>
    <dbReference type="NCBI Taxonomy" id="168697"/>
    <lineage>
        <taxon>Bacteria</taxon>
        <taxon>Bacillati</taxon>
        <taxon>Actinomycetota</taxon>
        <taxon>Actinomycetes</taxon>
        <taxon>Micromonosporales</taxon>
        <taxon>Micromonosporaceae</taxon>
        <taxon>Salinispora</taxon>
    </lineage>
</organism>